<evidence type="ECO:0000313" key="3">
    <source>
        <dbReference type="Proteomes" id="UP000325945"/>
    </source>
</evidence>
<proteinExistence type="predicted"/>
<reference evidence="3" key="1">
    <citation type="submission" date="2019-04" db="EMBL/GenBank/DDBJ databases">
        <title>Friends and foes A comparative genomics studyof 23 Aspergillus species from section Flavi.</title>
        <authorList>
            <consortium name="DOE Joint Genome Institute"/>
            <person name="Kjaerbolling I."/>
            <person name="Vesth T."/>
            <person name="Frisvad J.C."/>
            <person name="Nybo J.L."/>
            <person name="Theobald S."/>
            <person name="Kildgaard S."/>
            <person name="Isbrandt T."/>
            <person name="Kuo A."/>
            <person name="Sato A."/>
            <person name="Lyhne E.K."/>
            <person name="Kogle M.E."/>
            <person name="Wiebenga A."/>
            <person name="Kun R.S."/>
            <person name="Lubbers R.J."/>
            <person name="Makela M.R."/>
            <person name="Barry K."/>
            <person name="Chovatia M."/>
            <person name="Clum A."/>
            <person name="Daum C."/>
            <person name="Haridas S."/>
            <person name="He G."/>
            <person name="LaButti K."/>
            <person name="Lipzen A."/>
            <person name="Mondo S."/>
            <person name="Riley R."/>
            <person name="Salamov A."/>
            <person name="Simmons B.A."/>
            <person name="Magnuson J.K."/>
            <person name="Henrissat B."/>
            <person name="Mortensen U.H."/>
            <person name="Larsen T.O."/>
            <person name="Devries R.P."/>
            <person name="Grigoriev I.V."/>
            <person name="Machida M."/>
            <person name="Baker S.E."/>
            <person name="Andersen M.R."/>
        </authorList>
    </citation>
    <scope>NUCLEOTIDE SEQUENCE [LARGE SCALE GENOMIC DNA]</scope>
    <source>
        <strain evidence="3">CBS 130017</strain>
    </source>
</reference>
<dbReference type="EMBL" id="ML741761">
    <property type="protein sequence ID" value="KAE8334001.1"/>
    <property type="molecule type" value="Genomic_DNA"/>
</dbReference>
<keyword evidence="3" id="KW-1185">Reference proteome</keyword>
<sequence length="473" mass="53875">MNASNSTGRSYLSQLPTELLCEIFQQCPDVSALWSLLNTSSRMLAVFNASASEIVDAVLNLTVPAQTRLYMRQVLALRTGTHTYSNFEDAQTDRFLLCEKIIANPEQLRSFVLLSHRVHVLAHLCIERCLQRCLASPLGQRKYPVGFIFPTWTEEQRSILSFWRVLFCNELKLQGLKGHLDWSPRELARLQSRGLYQHVSLNTARFQARTALRFMCEQANPEGTEEELSDAIDQHQPFQLPKIPEGTESGWACQPPPSQWAVTQGWNPADPWLPEPRPFIRIAPSPILEQRVASDTDSDDEEFLLSPVESEGVESEEPESDESESSEGDSDDEWWLGRGRCLLRIPSSSSEESDISIENTPRDPDIIPPLPLHIQDFGDGPSRGEWRTLHGETIGVRFWQSMYGNHNAGPGQYIGSGAYLKYGFAIWEEQRMIDMGLWSTQAHADASDCLQRWHSFLNEEDLNYHDSRRRRVE</sequence>
<organism evidence="2 3">
    <name type="scientific">Aspergillus sergii</name>
    <dbReference type="NCBI Taxonomy" id="1034303"/>
    <lineage>
        <taxon>Eukaryota</taxon>
        <taxon>Fungi</taxon>
        <taxon>Dikarya</taxon>
        <taxon>Ascomycota</taxon>
        <taxon>Pezizomycotina</taxon>
        <taxon>Eurotiomycetes</taxon>
        <taxon>Eurotiomycetidae</taxon>
        <taxon>Eurotiales</taxon>
        <taxon>Aspergillaceae</taxon>
        <taxon>Aspergillus</taxon>
        <taxon>Aspergillus subgen. Circumdati</taxon>
    </lineage>
</organism>
<evidence type="ECO:0000313" key="2">
    <source>
        <dbReference type="EMBL" id="KAE8334001.1"/>
    </source>
</evidence>
<dbReference type="AlphaFoldDB" id="A0A5N6XLD8"/>
<feature type="region of interest" description="Disordered" evidence="1">
    <location>
        <begin position="291"/>
        <end position="334"/>
    </location>
</feature>
<name>A0A5N6XLD8_9EURO</name>
<evidence type="ECO:0000256" key="1">
    <source>
        <dbReference type="SAM" id="MobiDB-lite"/>
    </source>
</evidence>
<feature type="region of interest" description="Disordered" evidence="1">
    <location>
        <begin position="347"/>
        <end position="368"/>
    </location>
</feature>
<dbReference type="Proteomes" id="UP000325945">
    <property type="component" value="Unassembled WGS sequence"/>
</dbReference>
<feature type="compositionally biased region" description="Acidic residues" evidence="1">
    <location>
        <begin position="311"/>
        <end position="334"/>
    </location>
</feature>
<protein>
    <recommendedName>
        <fullName evidence="4">F-box domain-containing protein</fullName>
    </recommendedName>
</protein>
<evidence type="ECO:0008006" key="4">
    <source>
        <dbReference type="Google" id="ProtNLM"/>
    </source>
</evidence>
<accession>A0A5N6XLD8</accession>
<gene>
    <name evidence="2" type="ORF">BDV39DRAFT_3364</name>
</gene>